<evidence type="ECO:0000313" key="3">
    <source>
        <dbReference type="Proteomes" id="UP000230750"/>
    </source>
</evidence>
<organism evidence="2 3">
    <name type="scientific">Stichopus japonicus</name>
    <name type="common">Sea cucumber</name>
    <dbReference type="NCBI Taxonomy" id="307972"/>
    <lineage>
        <taxon>Eukaryota</taxon>
        <taxon>Metazoa</taxon>
        <taxon>Echinodermata</taxon>
        <taxon>Eleutherozoa</taxon>
        <taxon>Echinozoa</taxon>
        <taxon>Holothuroidea</taxon>
        <taxon>Aspidochirotacea</taxon>
        <taxon>Aspidochirotida</taxon>
        <taxon>Stichopodidae</taxon>
        <taxon>Apostichopus</taxon>
    </lineage>
</organism>
<reference evidence="2 3" key="1">
    <citation type="journal article" date="2017" name="PLoS Biol.">
        <title>The sea cucumber genome provides insights into morphological evolution and visceral regeneration.</title>
        <authorList>
            <person name="Zhang X."/>
            <person name="Sun L."/>
            <person name="Yuan J."/>
            <person name="Sun Y."/>
            <person name="Gao Y."/>
            <person name="Zhang L."/>
            <person name="Li S."/>
            <person name="Dai H."/>
            <person name="Hamel J.F."/>
            <person name="Liu C."/>
            <person name="Yu Y."/>
            <person name="Liu S."/>
            <person name="Lin W."/>
            <person name="Guo K."/>
            <person name="Jin S."/>
            <person name="Xu P."/>
            <person name="Storey K.B."/>
            <person name="Huan P."/>
            <person name="Zhang T."/>
            <person name="Zhou Y."/>
            <person name="Zhang J."/>
            <person name="Lin C."/>
            <person name="Li X."/>
            <person name="Xing L."/>
            <person name="Huo D."/>
            <person name="Sun M."/>
            <person name="Wang L."/>
            <person name="Mercier A."/>
            <person name="Li F."/>
            <person name="Yang H."/>
            <person name="Xiang J."/>
        </authorList>
    </citation>
    <scope>NUCLEOTIDE SEQUENCE [LARGE SCALE GENOMIC DNA]</scope>
    <source>
        <strain evidence="2">Shaxun</strain>
        <tissue evidence="2">Muscle</tissue>
    </source>
</reference>
<sequence>MPLLSAIYTHPPLNLTPTFDPENTDYYTNVPHDILSVRVWGVAMSCSCEARAFNNPATYTLGVGVNRITLLSVDVTHSMPWVISSYTLHIARLGHRRMVTENDETPIVCSLKQNCKLKFLETEDCGLQKEDGIKWNDVDRTTSPLCQTGSDIQGRWLIPCESCSSSDSCNWQQAKWQPYSCQYAKITFQDAQNVLPGKREGLTNILRVMKGLGAGFHQAVDGVHNLSLSQSQVKPTTFASKLRLHVGHQAKEHPETSVRAPPLQQTYLPLYPQPPSPHLFILFPILPQGKEEKALAITRQSLRNFVSTENE</sequence>
<feature type="domain" description="Cadherin-like beta-sandwich-like" evidence="1">
    <location>
        <begin position="14"/>
        <end position="92"/>
    </location>
</feature>
<dbReference type="Proteomes" id="UP000230750">
    <property type="component" value="Unassembled WGS sequence"/>
</dbReference>
<gene>
    <name evidence="2" type="ORF">BSL78_14530</name>
</gene>
<protein>
    <submittedName>
        <fullName evidence="2">Putative cadherin-like and PC-esterase domain-containing protein 1 isoform X2</fullName>
    </submittedName>
</protein>
<dbReference type="STRING" id="307972.A0A2G8KKR7"/>
<name>A0A2G8KKR7_STIJA</name>
<proteinExistence type="predicted"/>
<evidence type="ECO:0000313" key="2">
    <source>
        <dbReference type="EMBL" id="PIK48599.1"/>
    </source>
</evidence>
<accession>A0A2G8KKR7</accession>
<evidence type="ECO:0000259" key="1">
    <source>
        <dbReference type="Pfam" id="PF12733"/>
    </source>
</evidence>
<dbReference type="EMBL" id="MRZV01000513">
    <property type="protein sequence ID" value="PIK48599.1"/>
    <property type="molecule type" value="Genomic_DNA"/>
</dbReference>
<comment type="caution">
    <text evidence="2">The sequence shown here is derived from an EMBL/GenBank/DDBJ whole genome shotgun (WGS) entry which is preliminary data.</text>
</comment>
<dbReference type="AlphaFoldDB" id="A0A2G8KKR7"/>
<keyword evidence="3" id="KW-1185">Reference proteome</keyword>
<dbReference type="PANTHER" id="PTHR14776">
    <property type="entry name" value="CADHERIN-LIKE AND PC-ESTERASE DOMAIN-CONTAINING PROTEIN 1"/>
    <property type="match status" value="1"/>
</dbReference>
<dbReference type="OrthoDB" id="2016263at2759"/>
<dbReference type="Pfam" id="PF12733">
    <property type="entry name" value="Cadherin-like"/>
    <property type="match status" value="1"/>
</dbReference>
<dbReference type="PANTHER" id="PTHR14776:SF1">
    <property type="entry name" value="CADHERIN-LIKE AND PC-ESTERASE DOMAIN-CONTAINING PROTEIN 1"/>
    <property type="match status" value="1"/>
</dbReference>
<dbReference type="InterPro" id="IPR025883">
    <property type="entry name" value="Cadherin-like_domain"/>
</dbReference>